<evidence type="ECO:0000313" key="3">
    <source>
        <dbReference type="RefSeq" id="XP_001400821.1"/>
    </source>
</evidence>
<evidence type="ECO:0000313" key="2">
    <source>
        <dbReference type="Proteomes" id="UP000197666"/>
    </source>
</evidence>
<dbReference type="EMBL" id="NKJJ02000005">
    <property type="protein sequence ID" value="TPR07222.1"/>
    <property type="molecule type" value="Genomic_DNA"/>
</dbReference>
<reference evidence="1" key="2">
    <citation type="submission" date="2019-02" db="EMBL/GenBank/DDBJ databases">
        <title>FDA dAtabase for Regulatory Grade micrObial Sequences (FDA-ARGOS): Supporting development and validation of Infectious Disease Dx tests.</title>
        <authorList>
            <person name="Kerrigan L."/>
            <person name="Tallon L.J."/>
            <person name="Sadzewicz L."/>
            <person name="Sengamalay N."/>
            <person name="Ott S."/>
            <person name="Godinez A."/>
            <person name="Nagaraj S."/>
            <person name="Vavikolanu K."/>
            <person name="Vyas G."/>
            <person name="Nadendla S."/>
            <person name="Aluvathingal J."/>
            <person name="Sichtig H."/>
        </authorList>
    </citation>
    <scope>NUCLEOTIDE SEQUENCE</scope>
    <source>
        <strain evidence="1">FDAARGOS_311</strain>
    </source>
</reference>
<evidence type="ECO:0008006" key="4">
    <source>
        <dbReference type="Google" id="ProtNLM"/>
    </source>
</evidence>
<dbReference type="GO" id="GO:0008080">
    <property type="term" value="F:N-acetyltransferase activity"/>
    <property type="evidence" value="ECO:0007669"/>
    <property type="project" value="TreeGrafter"/>
</dbReference>
<dbReference type="SMR" id="A0A254U237"/>
<dbReference type="VEuPathDB" id="FungiDB:M747DRAFT_311558"/>
<accession>A0A254U237</accession>
<reference evidence="3" key="4">
    <citation type="submission" date="2025-04" db="UniProtKB">
        <authorList>
            <consortium name="RefSeq"/>
        </authorList>
    </citation>
    <scope>IDENTIFICATION</scope>
</reference>
<dbReference type="RefSeq" id="XP_001400821.1">
    <property type="nucleotide sequence ID" value="XM_001400784.1"/>
</dbReference>
<dbReference type="eggNOG" id="ENOG502RC91">
    <property type="taxonomic scope" value="Eukaryota"/>
</dbReference>
<dbReference type="GeneID" id="4987051"/>
<dbReference type="Proteomes" id="UP000197666">
    <property type="component" value="Unassembled WGS sequence"/>
</dbReference>
<dbReference type="InterPro" id="IPR010828">
    <property type="entry name" value="Atf2/Sli1-like"/>
</dbReference>
<dbReference type="AlphaFoldDB" id="A0A254U237"/>
<dbReference type="PANTHER" id="PTHR28037">
    <property type="entry name" value="ALCOHOL O-ACETYLTRANSFERASE 1-RELATED"/>
    <property type="match status" value="1"/>
</dbReference>
<evidence type="ECO:0000313" key="1">
    <source>
        <dbReference type="EMBL" id="TPR07222.1"/>
    </source>
</evidence>
<reference evidence="3" key="3">
    <citation type="submission" date="2025-02" db="EMBL/GenBank/DDBJ databases">
        <authorList>
            <consortium name="NCBI Genome Project"/>
        </authorList>
    </citation>
    <scope>NUCLEOTIDE SEQUENCE</scope>
</reference>
<dbReference type="VEuPathDB" id="FungiDB:ATCC64974_1750"/>
<proteinExistence type="predicted"/>
<dbReference type="InterPro" id="IPR023213">
    <property type="entry name" value="CAT-like_dom_sf"/>
</dbReference>
<gene>
    <name evidence="3" type="ORF">An14g01950</name>
    <name evidence="1" type="ORF">CAN33_0026495</name>
</gene>
<dbReference type="Pfam" id="PF07247">
    <property type="entry name" value="AATase"/>
    <property type="match status" value="1"/>
</dbReference>
<dbReference type="Gene3D" id="3.30.559.10">
    <property type="entry name" value="Chloramphenicol acetyltransferase-like domain"/>
    <property type="match status" value="1"/>
</dbReference>
<dbReference type="KEGG" id="ang:An14g01950"/>
<dbReference type="InterPro" id="IPR052058">
    <property type="entry name" value="Alcohol_O-acetyltransferase"/>
</dbReference>
<name>A0A254U237_ASPNG</name>
<dbReference type="VEuPathDB" id="FungiDB:ASPNIDRAFT2_1169999"/>
<organism evidence="1 2">
    <name type="scientific">Aspergillus niger</name>
    <dbReference type="NCBI Taxonomy" id="5061"/>
    <lineage>
        <taxon>Eukaryota</taxon>
        <taxon>Fungi</taxon>
        <taxon>Dikarya</taxon>
        <taxon>Ascomycota</taxon>
        <taxon>Pezizomycotina</taxon>
        <taxon>Eurotiomycetes</taxon>
        <taxon>Eurotiomycetidae</taxon>
        <taxon>Eurotiales</taxon>
        <taxon>Aspergillaceae</taxon>
        <taxon>Aspergillus</taxon>
        <taxon>Aspergillus subgen. Circumdati</taxon>
    </lineage>
</organism>
<reference evidence="2" key="1">
    <citation type="submission" date="2018-10" db="EMBL/GenBank/DDBJ databases">
        <title>FDA dAtabase for Regulatory Grade micrObial Sequences (FDA-ARGOS): Supporting development and validation of Infectious Disease Dx tests.</title>
        <authorList>
            <person name="Kerrigan L."/>
            <person name="Tallon L."/>
            <person name="Sadzewicz L."/>
            <person name="Sengamalay N."/>
            <person name="Ott S."/>
            <person name="Godinez A."/>
            <person name="Nagaraj S."/>
            <person name="Vavikolanu K."/>
            <person name="Nadendla S."/>
            <person name="George J."/>
            <person name="Sichtig H."/>
        </authorList>
    </citation>
    <scope>NUCLEOTIDE SEQUENCE [LARGE SCALE GENOMIC DNA]</scope>
    <source>
        <strain evidence="2">FDAARGOS_311</strain>
    </source>
</reference>
<dbReference type="SUPFAM" id="SSF52777">
    <property type="entry name" value="CoA-dependent acyltransferases"/>
    <property type="match status" value="1"/>
</dbReference>
<sequence length="460" mass="51576">MDKLERLRPAGHLEKFFLARGLAGHSNVAVSATYVLPNTFTRPLKEYAYRACETVITKNPILSAIPVKDSHDTWFFRLPGIDLTQSVSFQRRGHDYPTEDQPDIELCNLLQVQQKSEFTAPLPFWRLIILTEPTERRFTAVYIFHHAIGDGISGKAFHETFREALHDAAAYLAQGGITRQVIPSPKVPLLPSLEALHPCSISFTFLLKKVLQIKLWPYRDPGLWTGPKSYTPVDIEIRQIVISETISTTLRKKCRQNHATITSALHTAVARSLLAHLPEEYTRLQAIGAMSTRRWLKEEGGVTDQSMGVWVMDFKESFFREEMDQHPPDSFLWGVARKSCTTIKEVLSRKGKDSSVGLLRYLDGHGFIRGKIGKDRDGSFKASNLGVLEAGQERVSWPQIGRMMFAQPFDGVSAPLAVSSITGGDGCLVVTITWQKGLADSTMFDGVVDMIARELRHAAR</sequence>
<dbReference type="VEuPathDB" id="FungiDB:An14g01950"/>
<dbReference type="PANTHER" id="PTHR28037:SF1">
    <property type="entry name" value="ALCOHOL O-ACETYLTRANSFERASE 1-RELATED"/>
    <property type="match status" value="1"/>
</dbReference>
<protein>
    <recommendedName>
        <fullName evidence="4">Alcohol acetyltransferase</fullName>
    </recommendedName>
</protein>